<evidence type="ECO:0000313" key="3">
    <source>
        <dbReference type="Proteomes" id="UP000194151"/>
    </source>
</evidence>
<dbReference type="Proteomes" id="UP000194151">
    <property type="component" value="Chromosome"/>
</dbReference>
<comment type="similarity">
    <text evidence="1">Belongs to the UPF0065 (bug) family.</text>
</comment>
<dbReference type="EMBL" id="CP021108">
    <property type="protein sequence ID" value="ARP83385.1"/>
    <property type="molecule type" value="Genomic_DNA"/>
</dbReference>
<name>A0A1W6YQM1_9BORD</name>
<dbReference type="SUPFAM" id="SSF53850">
    <property type="entry name" value="Periplasmic binding protein-like II"/>
    <property type="match status" value="1"/>
</dbReference>
<organism evidence="2 3">
    <name type="scientific">Bordetella genomosp. 8</name>
    <dbReference type="NCBI Taxonomy" id="1416806"/>
    <lineage>
        <taxon>Bacteria</taxon>
        <taxon>Pseudomonadati</taxon>
        <taxon>Pseudomonadota</taxon>
        <taxon>Betaproteobacteria</taxon>
        <taxon>Burkholderiales</taxon>
        <taxon>Alcaligenaceae</taxon>
        <taxon>Bordetella</taxon>
    </lineage>
</organism>
<dbReference type="AlphaFoldDB" id="A0A1W6YQM1"/>
<dbReference type="Gene3D" id="3.40.190.10">
    <property type="entry name" value="Periplasmic binding protein-like II"/>
    <property type="match status" value="1"/>
</dbReference>
<gene>
    <name evidence="2" type="ORF">CAL12_22915</name>
</gene>
<dbReference type="InterPro" id="IPR005064">
    <property type="entry name" value="BUG"/>
</dbReference>
<dbReference type="KEGG" id="bgv:CAL12_22915"/>
<evidence type="ECO:0000313" key="2">
    <source>
        <dbReference type="EMBL" id="ARP83385.1"/>
    </source>
</evidence>
<dbReference type="STRING" id="1416806.CAL12_22915"/>
<sequence length="359" mass="37447">MPGGTEADGPYSPITKVAQLTRKPLGGGLIRRFYARHAARHAAAFGVVMLSAMVPLHAEAADFPTRPITVVVPYTAGGAPDVFARTLTEAVGKALGQPIIIDNKTGAGGNIGAQYVQRANPDGYTLLLCAFGCAVAPALYKPAPYDIVKDYAPVTLLGTVPSVLVVNPNVPAKNLAELIAYAKANPGKLNAGSAGVGTSPHLAIELLRAKTGAEVAHIPYKGVASVAQDLLAGQIDMLFDNLPSSLANIRAGKLRALAVASERRSPSIPGVPTFAEAGVPGFYVTPWFGLMAPAKTPPAILDKLNAAFVQALTDPEVKARTMQQGIDLTPSTRAGMAAFVMNERDKWSQIIKANGIRAD</sequence>
<dbReference type="CDD" id="cd13578">
    <property type="entry name" value="PBP2_Bug27"/>
    <property type="match status" value="1"/>
</dbReference>
<dbReference type="OrthoDB" id="8677070at2"/>
<evidence type="ECO:0000256" key="1">
    <source>
        <dbReference type="ARBA" id="ARBA00006987"/>
    </source>
</evidence>
<proteinExistence type="inferred from homology"/>
<dbReference type="Pfam" id="PF03401">
    <property type="entry name" value="TctC"/>
    <property type="match status" value="1"/>
</dbReference>
<keyword evidence="3" id="KW-1185">Reference proteome</keyword>
<dbReference type="InterPro" id="IPR042100">
    <property type="entry name" value="Bug_dom1"/>
</dbReference>
<reference evidence="2 3" key="1">
    <citation type="submission" date="2017-05" db="EMBL/GenBank/DDBJ databases">
        <title>Complete and WGS of Bordetella genogroups.</title>
        <authorList>
            <person name="Spilker T."/>
            <person name="LiPuma J."/>
        </authorList>
    </citation>
    <scope>NUCLEOTIDE SEQUENCE [LARGE SCALE GENOMIC DNA]</scope>
    <source>
        <strain evidence="2 3">AU19157</strain>
    </source>
</reference>
<dbReference type="PANTHER" id="PTHR42928">
    <property type="entry name" value="TRICARBOXYLATE-BINDING PROTEIN"/>
    <property type="match status" value="1"/>
</dbReference>
<dbReference type="Gene3D" id="3.40.190.150">
    <property type="entry name" value="Bordetella uptake gene, domain 1"/>
    <property type="match status" value="1"/>
</dbReference>
<accession>A0A1W6YQM1</accession>
<dbReference type="PANTHER" id="PTHR42928:SF5">
    <property type="entry name" value="BLR1237 PROTEIN"/>
    <property type="match status" value="1"/>
</dbReference>
<protein>
    <submittedName>
        <fullName evidence="2">ABC transporter substrate-binding protein</fullName>
    </submittedName>
</protein>
<dbReference type="PIRSF" id="PIRSF017082">
    <property type="entry name" value="YflP"/>
    <property type="match status" value="1"/>
</dbReference>